<dbReference type="EMBL" id="LN879502">
    <property type="protein sequence ID" value="CUI16056.1"/>
    <property type="molecule type" value="Genomic_DNA"/>
</dbReference>
<feature type="signal peptide" evidence="2">
    <location>
        <begin position="1"/>
        <end position="23"/>
    </location>
</feature>
<dbReference type="InterPro" id="IPR010131">
    <property type="entry name" value="MdtP/NodT-like"/>
</dbReference>
<dbReference type="SUPFAM" id="SSF56954">
    <property type="entry name" value="Outer membrane efflux proteins (OEP)"/>
    <property type="match status" value="1"/>
</dbReference>
<dbReference type="PATRIC" id="fig|389348.3.peg.472"/>
<gene>
    <name evidence="3" type="primary">czcC</name>
    <name evidence="3" type="ORF">PNK_0425</name>
</gene>
<name>A0A0U5J8G0_9BACT</name>
<comment type="similarity">
    <text evidence="1">Belongs to the outer membrane factor (OMF) (TC 1.B.17) family.</text>
</comment>
<keyword evidence="4" id="KW-1185">Reference proteome</keyword>
<evidence type="ECO:0000256" key="1">
    <source>
        <dbReference type="ARBA" id="ARBA00007613"/>
    </source>
</evidence>
<dbReference type="KEGG" id="pnl:PNK_0425"/>
<proteinExistence type="inferred from homology"/>
<evidence type="ECO:0000313" key="3">
    <source>
        <dbReference type="EMBL" id="CUI16056.1"/>
    </source>
</evidence>
<keyword evidence="2" id="KW-0732">Signal</keyword>
<feature type="chain" id="PRO_5006860324" evidence="2">
    <location>
        <begin position="24"/>
        <end position="426"/>
    </location>
</feature>
<protein>
    <submittedName>
        <fullName evidence="3">Cation efflux system membrane protein C</fullName>
    </submittedName>
</protein>
<dbReference type="GO" id="GO:0015562">
    <property type="term" value="F:efflux transmembrane transporter activity"/>
    <property type="evidence" value="ECO:0007669"/>
    <property type="project" value="InterPro"/>
</dbReference>
<evidence type="ECO:0000256" key="2">
    <source>
        <dbReference type="SAM" id="SignalP"/>
    </source>
</evidence>
<evidence type="ECO:0000313" key="4">
    <source>
        <dbReference type="Proteomes" id="UP000069902"/>
    </source>
</evidence>
<dbReference type="PANTHER" id="PTHR30203">
    <property type="entry name" value="OUTER MEMBRANE CATION EFFLUX PROTEIN"/>
    <property type="match status" value="1"/>
</dbReference>
<dbReference type="AlphaFoldDB" id="A0A0U5J8G0"/>
<dbReference type="RefSeq" id="WP_059060003.1">
    <property type="nucleotide sequence ID" value="NZ_LN879502.1"/>
</dbReference>
<dbReference type="InParanoid" id="A0A0U5J8G0"/>
<organism evidence="3 4">
    <name type="scientific">Candidatus Protochlamydia naegleriophila</name>
    <dbReference type="NCBI Taxonomy" id="389348"/>
    <lineage>
        <taxon>Bacteria</taxon>
        <taxon>Pseudomonadati</taxon>
        <taxon>Chlamydiota</taxon>
        <taxon>Chlamydiia</taxon>
        <taxon>Parachlamydiales</taxon>
        <taxon>Parachlamydiaceae</taxon>
        <taxon>Candidatus Protochlamydia</taxon>
    </lineage>
</organism>
<dbReference type="Proteomes" id="UP000069902">
    <property type="component" value="Chromosome cPNK"/>
</dbReference>
<dbReference type="InterPro" id="IPR003423">
    <property type="entry name" value="OMP_efflux"/>
</dbReference>
<dbReference type="PANTHER" id="PTHR30203:SF24">
    <property type="entry name" value="BLR4935 PROTEIN"/>
    <property type="match status" value="1"/>
</dbReference>
<sequence>MNLTIRANLIAFCILLAIMPMQAQDNLLNSINPTSEKLQDLDLDTAVYRTLTYSLSLRMANNDAQSRHYLVEQARLYPNPSFSYEVENFAGNNNWKSWSNREERYIWSQLFETAGKRTLRTQAASSQYYAALVGYDITKLLLLNRLHRAFIQVMAAQESLNVALDQADIAREMLSIATKKVQAGKLSLIQQNKAEVAHSTALIEVGRATVELKNAKRRLSLIWAEPCPDFAKADFPFFDTARPVTFEQCLAELCNQAEVVQSLYYYLNAKHNWRLEKANRIPDVTLQVGYKANYEENNQGLIAGISVPIPIFNRNQGNIGKAYFEMLKTGDQGRQLWLLLESKLAITYEELIRAFEDAELIKNSSLPSALSAFKLAQMGFIEGKFEYLDVLDAQRTLFEVKERYIRALVNYHTKRADIDYLNSQMD</sequence>
<accession>A0A0U5J8G0</accession>
<reference evidence="4" key="1">
    <citation type="submission" date="2015-09" db="EMBL/GenBank/DDBJ databases">
        <authorList>
            <person name="Bertelli C."/>
        </authorList>
    </citation>
    <scope>NUCLEOTIDE SEQUENCE [LARGE SCALE GENOMIC DNA]</scope>
    <source>
        <strain evidence="4">KNic</strain>
    </source>
</reference>
<dbReference type="Pfam" id="PF02321">
    <property type="entry name" value="OEP"/>
    <property type="match status" value="2"/>
</dbReference>
<dbReference type="STRING" id="389348.PNK_0425"/>
<dbReference type="Gene3D" id="1.20.1600.10">
    <property type="entry name" value="Outer membrane efflux proteins (OEP)"/>
    <property type="match status" value="1"/>
</dbReference>